<evidence type="ECO:0000313" key="1">
    <source>
        <dbReference type="EMBL" id="VDN55965.1"/>
    </source>
</evidence>
<reference evidence="4" key="1">
    <citation type="submission" date="2017-02" db="UniProtKB">
        <authorList>
            <consortium name="WormBaseParasite"/>
        </authorList>
    </citation>
    <scope>IDENTIFICATION</scope>
</reference>
<gene>
    <name evidence="1" type="ORF">DME_LOCUS5938</name>
</gene>
<protein>
    <submittedName>
        <fullName evidence="1 4">Uncharacterized protein</fullName>
    </submittedName>
</protein>
<evidence type="ECO:0000313" key="3">
    <source>
        <dbReference type="Proteomes" id="UP000274756"/>
    </source>
</evidence>
<evidence type="ECO:0000313" key="4">
    <source>
        <dbReference type="WBParaSite" id="DME_0000157801-mRNA-1"/>
    </source>
</evidence>
<proteinExistence type="predicted"/>
<dbReference type="EMBL" id="UYYG01001154">
    <property type="protein sequence ID" value="VDN55965.1"/>
    <property type="molecule type" value="Genomic_DNA"/>
</dbReference>
<name>A0A0N4U482_DRAME</name>
<dbReference type="Proteomes" id="UP000274756">
    <property type="component" value="Unassembled WGS sequence"/>
</dbReference>
<dbReference type="WBParaSite" id="DME_0000157801-mRNA-1">
    <property type="protein sequence ID" value="DME_0000157801-mRNA-1"/>
    <property type="gene ID" value="DME_0000157801"/>
</dbReference>
<sequence>MNVSDISGTADEYCFQLTCLQKSVTSTLGYTNRKCAIWVPEETFQLSEKATEARMSGDQILIIWCFEELQ</sequence>
<organism evidence="2 4">
    <name type="scientific">Dracunculus medinensis</name>
    <name type="common">Guinea worm</name>
    <dbReference type="NCBI Taxonomy" id="318479"/>
    <lineage>
        <taxon>Eukaryota</taxon>
        <taxon>Metazoa</taxon>
        <taxon>Ecdysozoa</taxon>
        <taxon>Nematoda</taxon>
        <taxon>Chromadorea</taxon>
        <taxon>Rhabditida</taxon>
        <taxon>Spirurina</taxon>
        <taxon>Dracunculoidea</taxon>
        <taxon>Dracunculidae</taxon>
        <taxon>Dracunculus</taxon>
    </lineage>
</organism>
<accession>A0A0N4U482</accession>
<reference evidence="1 3" key="2">
    <citation type="submission" date="2018-11" db="EMBL/GenBank/DDBJ databases">
        <authorList>
            <consortium name="Pathogen Informatics"/>
        </authorList>
    </citation>
    <scope>NUCLEOTIDE SEQUENCE [LARGE SCALE GENOMIC DNA]</scope>
</reference>
<keyword evidence="3" id="KW-1185">Reference proteome</keyword>
<evidence type="ECO:0000313" key="2">
    <source>
        <dbReference type="Proteomes" id="UP000038040"/>
    </source>
</evidence>
<dbReference type="AlphaFoldDB" id="A0A0N4U482"/>
<dbReference type="Proteomes" id="UP000038040">
    <property type="component" value="Unplaced"/>
</dbReference>